<dbReference type="SUPFAM" id="SSF55785">
    <property type="entry name" value="PYP-like sensor domain (PAS domain)"/>
    <property type="match status" value="1"/>
</dbReference>
<feature type="domain" description="Histidine kinase" evidence="11">
    <location>
        <begin position="446"/>
        <end position="653"/>
    </location>
</feature>
<dbReference type="SMART" id="SM00091">
    <property type="entry name" value="PAS"/>
    <property type="match status" value="1"/>
</dbReference>
<feature type="domain" description="Response regulatory" evidence="12">
    <location>
        <begin position="674"/>
        <end position="781"/>
    </location>
</feature>
<dbReference type="InterPro" id="IPR036890">
    <property type="entry name" value="HATPase_C_sf"/>
</dbReference>
<evidence type="ECO:0000256" key="3">
    <source>
        <dbReference type="ARBA" id="ARBA00012438"/>
    </source>
</evidence>
<dbReference type="AlphaFoldDB" id="A0A9X3S9C0"/>
<feature type="modified residue" description="4-aspartylphosphate" evidence="10">
    <location>
        <position position="720"/>
    </location>
</feature>
<dbReference type="InterPro" id="IPR003594">
    <property type="entry name" value="HATPase_dom"/>
</dbReference>
<evidence type="ECO:0000256" key="10">
    <source>
        <dbReference type="PROSITE-ProRule" id="PRU00169"/>
    </source>
</evidence>
<evidence type="ECO:0000256" key="5">
    <source>
        <dbReference type="ARBA" id="ARBA00022679"/>
    </source>
</evidence>
<dbReference type="InterPro" id="IPR003661">
    <property type="entry name" value="HisK_dim/P_dom"/>
</dbReference>
<dbReference type="EMBL" id="JAPDOD010000038">
    <property type="protein sequence ID" value="MDA0164818.1"/>
    <property type="molecule type" value="Genomic_DNA"/>
</dbReference>
<feature type="modified residue" description="4-aspartylphosphate" evidence="10">
    <location>
        <position position="52"/>
    </location>
</feature>
<keyword evidence="16" id="KW-1185">Reference proteome</keyword>
<evidence type="ECO:0000259" key="12">
    <source>
        <dbReference type="PROSITE" id="PS50110"/>
    </source>
</evidence>
<dbReference type="InterPro" id="IPR004358">
    <property type="entry name" value="Sig_transdc_His_kin-like_C"/>
</dbReference>
<dbReference type="GO" id="GO:0005524">
    <property type="term" value="F:ATP binding"/>
    <property type="evidence" value="ECO:0007669"/>
    <property type="project" value="UniProtKB-KW"/>
</dbReference>
<dbReference type="SMART" id="SM00448">
    <property type="entry name" value="REC"/>
    <property type="match status" value="2"/>
</dbReference>
<dbReference type="Pfam" id="PF00072">
    <property type="entry name" value="Response_reg"/>
    <property type="match status" value="2"/>
</dbReference>
<evidence type="ECO:0000313" key="15">
    <source>
        <dbReference type="EMBL" id="MDA0164818.1"/>
    </source>
</evidence>
<organism evidence="15 16">
    <name type="scientific">Solirubrobacter ginsenosidimutans</name>
    <dbReference type="NCBI Taxonomy" id="490573"/>
    <lineage>
        <taxon>Bacteria</taxon>
        <taxon>Bacillati</taxon>
        <taxon>Actinomycetota</taxon>
        <taxon>Thermoleophilia</taxon>
        <taxon>Solirubrobacterales</taxon>
        <taxon>Solirubrobacteraceae</taxon>
        <taxon>Solirubrobacter</taxon>
    </lineage>
</organism>
<dbReference type="RefSeq" id="WP_270044069.1">
    <property type="nucleotide sequence ID" value="NZ_JAPDOD010000038.1"/>
</dbReference>
<dbReference type="PANTHER" id="PTHR43065:SF46">
    <property type="entry name" value="C4-DICARBOXYLATE TRANSPORT SENSOR PROTEIN DCTB"/>
    <property type="match status" value="1"/>
</dbReference>
<evidence type="ECO:0000256" key="4">
    <source>
        <dbReference type="ARBA" id="ARBA00022553"/>
    </source>
</evidence>
<feature type="domain" description="Response regulatory" evidence="12">
    <location>
        <begin position="3"/>
        <end position="119"/>
    </location>
</feature>
<sequence length="786" mass="85131">MSEILVVEDSPTQREQLLFLLQRAGYETIAAPDGAAALDIAHSRHPALVLTDVVMPRMDGYTLCRAIKADPVLHDTPVILLTSLTSPQDVIEGLACGADNFVRKPYESASLLARVQRCLADGVERSRVPAAATVGAEREQVLEFLFSTFEETVHLDDELTRSYQSLDLLYRLAEGLNRSSTQHEVVLEALARALELPGVRGAWMEVEGDRLAGGAGTCSRMTSLDQAPPVDFTVELRSGGGGLGRLQLVGPDERLLDDDELRTLDAFGIQVGAALDRALLQEHLERRVQERTAELSAEVAARQRAEEAVRAMAAIVESADDGMVRLGTDGRIQTWNRGAARMYGYVGDEAVGNSIELVASPDEVDELRSIISRVAWGESVVGHEMVRLTRDGKEIEVSLTLSPVRDADGAVVAIAEIARDITARKELERALLQSQKLDSVGRLAGGIAHDFNNLMTGVIGFSELALPQLDEPQRTFIEEAKRAGERATELTQRLLAFGRRQTLRPKPMDLNTVVAEMETLLARLIGEQIDMALELDPAPCPLVADRSQLEQVVMNLAINARDAMDGRGKLRIATVANDEGHVRLSVTDTGTGMDAETQTKIFEPFFTTKEEGKGTGLGLSTVFGIVHQSGGRIAVDSRLERGTTFTIFLPRGGEALGEADAAQPAETPERGSGSVLVVEDDDSIRALMRAVLEPAGYEVRLAAGGEEALNGADADLLITDILMPGMNGRELATRITERAPETHVLFISGYTGKDTRLQDGERFLAKPFTPSALLEQVQALLTADRS</sequence>
<dbReference type="SMART" id="SM00388">
    <property type="entry name" value="HisKA"/>
    <property type="match status" value="1"/>
</dbReference>
<dbReference type="PROSITE" id="PS50110">
    <property type="entry name" value="RESPONSE_REGULATORY"/>
    <property type="match status" value="2"/>
</dbReference>
<dbReference type="InterPro" id="IPR013656">
    <property type="entry name" value="PAS_4"/>
</dbReference>
<keyword evidence="4 10" id="KW-0597">Phosphoprotein</keyword>
<dbReference type="PRINTS" id="PR00344">
    <property type="entry name" value="BCTRLSENSOR"/>
</dbReference>
<dbReference type="SUPFAM" id="SSF55781">
    <property type="entry name" value="GAF domain-like"/>
    <property type="match status" value="1"/>
</dbReference>
<keyword evidence="5" id="KW-0808">Transferase</keyword>
<dbReference type="InterPro" id="IPR011006">
    <property type="entry name" value="CheY-like_superfamily"/>
</dbReference>
<keyword evidence="9" id="KW-0902">Two-component regulatory system</keyword>
<dbReference type="Gene3D" id="1.10.287.130">
    <property type="match status" value="1"/>
</dbReference>
<dbReference type="Gene3D" id="3.30.565.10">
    <property type="entry name" value="Histidine kinase-like ATPase, C-terminal domain"/>
    <property type="match status" value="1"/>
</dbReference>
<evidence type="ECO:0000259" key="11">
    <source>
        <dbReference type="PROSITE" id="PS50109"/>
    </source>
</evidence>
<feature type="domain" description="PAS" evidence="13">
    <location>
        <begin position="308"/>
        <end position="378"/>
    </location>
</feature>
<dbReference type="InterPro" id="IPR005467">
    <property type="entry name" value="His_kinase_dom"/>
</dbReference>
<evidence type="ECO:0000256" key="1">
    <source>
        <dbReference type="ARBA" id="ARBA00000085"/>
    </source>
</evidence>
<evidence type="ECO:0000256" key="8">
    <source>
        <dbReference type="ARBA" id="ARBA00022840"/>
    </source>
</evidence>
<gene>
    <name evidence="15" type="ORF">OM076_31405</name>
</gene>
<protein>
    <recommendedName>
        <fullName evidence="3">histidine kinase</fullName>
        <ecNumber evidence="3">2.7.13.3</ecNumber>
    </recommendedName>
</protein>
<dbReference type="SUPFAM" id="SSF55874">
    <property type="entry name" value="ATPase domain of HSP90 chaperone/DNA topoisomerase II/histidine kinase"/>
    <property type="match status" value="1"/>
</dbReference>
<evidence type="ECO:0000256" key="6">
    <source>
        <dbReference type="ARBA" id="ARBA00022741"/>
    </source>
</evidence>
<evidence type="ECO:0000259" key="13">
    <source>
        <dbReference type="PROSITE" id="PS50112"/>
    </source>
</evidence>
<reference evidence="15" key="1">
    <citation type="submission" date="2022-10" db="EMBL/GenBank/DDBJ databases">
        <title>The WGS of Solirubrobacter ginsenosidimutans DSM 21036.</title>
        <authorList>
            <person name="Jiang Z."/>
        </authorList>
    </citation>
    <scope>NUCLEOTIDE SEQUENCE</scope>
    <source>
        <strain evidence="15">DSM 21036</strain>
    </source>
</reference>
<dbReference type="EC" id="2.7.13.3" evidence="3"/>
<dbReference type="InterPro" id="IPR036097">
    <property type="entry name" value="HisK_dim/P_sf"/>
</dbReference>
<proteinExistence type="predicted"/>
<dbReference type="NCBIfam" id="TIGR00229">
    <property type="entry name" value="sensory_box"/>
    <property type="match status" value="1"/>
</dbReference>
<keyword evidence="8" id="KW-0067">ATP-binding</keyword>
<keyword evidence="6" id="KW-0547">Nucleotide-binding</keyword>
<dbReference type="InterPro" id="IPR035965">
    <property type="entry name" value="PAS-like_dom_sf"/>
</dbReference>
<dbReference type="PROSITE" id="PS50113">
    <property type="entry name" value="PAC"/>
    <property type="match status" value="1"/>
</dbReference>
<dbReference type="CDD" id="cd00156">
    <property type="entry name" value="REC"/>
    <property type="match status" value="1"/>
</dbReference>
<dbReference type="CDD" id="cd00130">
    <property type="entry name" value="PAS"/>
    <property type="match status" value="1"/>
</dbReference>
<dbReference type="InterPro" id="IPR000700">
    <property type="entry name" value="PAS-assoc_C"/>
</dbReference>
<dbReference type="InterPro" id="IPR000014">
    <property type="entry name" value="PAS"/>
</dbReference>
<dbReference type="Pfam" id="PF02518">
    <property type="entry name" value="HATPase_c"/>
    <property type="match status" value="1"/>
</dbReference>
<dbReference type="Gene3D" id="3.40.50.2300">
    <property type="match status" value="2"/>
</dbReference>
<dbReference type="SUPFAM" id="SSF47384">
    <property type="entry name" value="Homodimeric domain of signal transducing histidine kinase"/>
    <property type="match status" value="1"/>
</dbReference>
<comment type="caution">
    <text evidence="15">The sequence shown here is derived from an EMBL/GenBank/DDBJ whole genome shotgun (WGS) entry which is preliminary data.</text>
</comment>
<dbReference type="SUPFAM" id="SSF52172">
    <property type="entry name" value="CheY-like"/>
    <property type="match status" value="2"/>
</dbReference>
<evidence type="ECO:0000313" key="16">
    <source>
        <dbReference type="Proteomes" id="UP001149140"/>
    </source>
</evidence>
<dbReference type="PANTHER" id="PTHR43065">
    <property type="entry name" value="SENSOR HISTIDINE KINASE"/>
    <property type="match status" value="1"/>
</dbReference>
<evidence type="ECO:0000256" key="7">
    <source>
        <dbReference type="ARBA" id="ARBA00022777"/>
    </source>
</evidence>
<dbReference type="Proteomes" id="UP001149140">
    <property type="component" value="Unassembled WGS sequence"/>
</dbReference>
<comment type="catalytic activity">
    <reaction evidence="1">
        <text>ATP + protein L-histidine = ADP + protein N-phospho-L-histidine.</text>
        <dbReference type="EC" id="2.7.13.3"/>
    </reaction>
</comment>
<dbReference type="GO" id="GO:0000155">
    <property type="term" value="F:phosphorelay sensor kinase activity"/>
    <property type="evidence" value="ECO:0007669"/>
    <property type="project" value="InterPro"/>
</dbReference>
<dbReference type="Pfam" id="PF00512">
    <property type="entry name" value="HisKA"/>
    <property type="match status" value="1"/>
</dbReference>
<evidence type="ECO:0000256" key="9">
    <source>
        <dbReference type="ARBA" id="ARBA00023012"/>
    </source>
</evidence>
<feature type="domain" description="PAC" evidence="14">
    <location>
        <begin position="381"/>
        <end position="433"/>
    </location>
</feature>
<comment type="subcellular location">
    <subcellularLocation>
        <location evidence="2">Cell membrane</location>
    </subcellularLocation>
</comment>
<evidence type="ECO:0000259" key="14">
    <source>
        <dbReference type="PROSITE" id="PS50113"/>
    </source>
</evidence>
<dbReference type="InterPro" id="IPR001789">
    <property type="entry name" value="Sig_transdc_resp-reg_receiver"/>
</dbReference>
<dbReference type="Gene3D" id="3.30.450.20">
    <property type="entry name" value="PAS domain"/>
    <property type="match status" value="1"/>
</dbReference>
<dbReference type="PROSITE" id="PS50109">
    <property type="entry name" value="HIS_KIN"/>
    <property type="match status" value="1"/>
</dbReference>
<accession>A0A9X3S9C0</accession>
<evidence type="ECO:0000256" key="2">
    <source>
        <dbReference type="ARBA" id="ARBA00004236"/>
    </source>
</evidence>
<dbReference type="SMART" id="SM00387">
    <property type="entry name" value="HATPase_c"/>
    <property type="match status" value="1"/>
</dbReference>
<dbReference type="PROSITE" id="PS50112">
    <property type="entry name" value="PAS"/>
    <property type="match status" value="1"/>
</dbReference>
<keyword evidence="7" id="KW-0418">Kinase</keyword>
<dbReference type="Pfam" id="PF08448">
    <property type="entry name" value="PAS_4"/>
    <property type="match status" value="1"/>
</dbReference>
<dbReference type="GO" id="GO:0005886">
    <property type="term" value="C:plasma membrane"/>
    <property type="evidence" value="ECO:0007669"/>
    <property type="project" value="UniProtKB-SubCell"/>
</dbReference>
<name>A0A9X3S9C0_9ACTN</name>